<dbReference type="EMBL" id="WKJM01000026">
    <property type="protein sequence ID" value="MRX10928.1"/>
    <property type="molecule type" value="Genomic_DNA"/>
</dbReference>
<protein>
    <submittedName>
        <fullName evidence="2">Uncharacterized protein</fullName>
    </submittedName>
</protein>
<evidence type="ECO:0000313" key="2">
    <source>
        <dbReference type="EMBL" id="MRX10928.1"/>
    </source>
</evidence>
<name>A0A6L5QNH6_9BURK</name>
<comment type="caution">
    <text evidence="2">The sequence shown here is derived from an EMBL/GenBank/DDBJ whole genome shotgun (WGS) entry which is preliminary data.</text>
</comment>
<gene>
    <name evidence="2" type="ORF">GJ697_24200</name>
</gene>
<feature type="transmembrane region" description="Helical" evidence="1">
    <location>
        <begin position="41"/>
        <end position="60"/>
    </location>
</feature>
<dbReference type="Proteomes" id="UP000481037">
    <property type="component" value="Unassembled WGS sequence"/>
</dbReference>
<accession>A0A6L5QNH6</accession>
<keyword evidence="1" id="KW-1133">Transmembrane helix</keyword>
<proteinExistence type="predicted"/>
<keyword evidence="1" id="KW-0812">Transmembrane</keyword>
<reference evidence="2 3" key="1">
    <citation type="submission" date="2019-11" db="EMBL/GenBank/DDBJ databases">
        <title>Novel species isolated from a subtropical stream in China.</title>
        <authorList>
            <person name="Lu H."/>
        </authorList>
    </citation>
    <scope>NUCLEOTIDE SEQUENCE [LARGE SCALE GENOMIC DNA]</scope>
    <source>
        <strain evidence="2 3">FT25W</strain>
    </source>
</reference>
<evidence type="ECO:0000313" key="3">
    <source>
        <dbReference type="Proteomes" id="UP000481037"/>
    </source>
</evidence>
<evidence type="ECO:0000256" key="1">
    <source>
        <dbReference type="SAM" id="Phobius"/>
    </source>
</evidence>
<keyword evidence="3" id="KW-1185">Reference proteome</keyword>
<organism evidence="2 3">
    <name type="scientific">Duganella alba</name>
    <dbReference type="NCBI Taxonomy" id="2666081"/>
    <lineage>
        <taxon>Bacteria</taxon>
        <taxon>Pseudomonadati</taxon>
        <taxon>Pseudomonadota</taxon>
        <taxon>Betaproteobacteria</taxon>
        <taxon>Burkholderiales</taxon>
        <taxon>Oxalobacteraceae</taxon>
        <taxon>Telluria group</taxon>
        <taxon>Duganella</taxon>
    </lineage>
</organism>
<sequence>MADKNSPLAVIRQHVWKAAPGAGIILAGHWYRYRHLDQMDALFAAIVFISYLALASWLAWHEQ</sequence>
<dbReference type="RefSeq" id="WP_154368819.1">
    <property type="nucleotide sequence ID" value="NZ_WKJM01000026.1"/>
</dbReference>
<keyword evidence="1" id="KW-0472">Membrane</keyword>
<dbReference type="AlphaFoldDB" id="A0A6L5QNH6"/>